<dbReference type="AlphaFoldDB" id="X1HBK0"/>
<comment type="caution">
    <text evidence="1">The sequence shown here is derived from an EMBL/GenBank/DDBJ whole genome shotgun (WGS) entry which is preliminary data.</text>
</comment>
<evidence type="ECO:0000313" key="1">
    <source>
        <dbReference type="EMBL" id="GAH42688.1"/>
    </source>
</evidence>
<dbReference type="EMBL" id="BARU01007206">
    <property type="protein sequence ID" value="GAH42688.1"/>
    <property type="molecule type" value="Genomic_DNA"/>
</dbReference>
<accession>X1HBK0</accession>
<gene>
    <name evidence="1" type="ORF">S03H2_14212</name>
</gene>
<organism evidence="1">
    <name type="scientific">marine sediment metagenome</name>
    <dbReference type="NCBI Taxonomy" id="412755"/>
    <lineage>
        <taxon>unclassified sequences</taxon>
        <taxon>metagenomes</taxon>
        <taxon>ecological metagenomes</taxon>
    </lineage>
</organism>
<dbReference type="Gene3D" id="2.40.30.180">
    <property type="entry name" value="Ubiquitin-activating enzyme E1, FCCH domain"/>
    <property type="match status" value="1"/>
</dbReference>
<evidence type="ECO:0008006" key="2">
    <source>
        <dbReference type="Google" id="ProtNLM"/>
    </source>
</evidence>
<reference evidence="1" key="1">
    <citation type="journal article" date="2014" name="Front. Microbiol.">
        <title>High frequency of phylogenetically diverse reductive dehalogenase-homologous genes in deep subseafloor sedimentary metagenomes.</title>
        <authorList>
            <person name="Kawai M."/>
            <person name="Futagami T."/>
            <person name="Toyoda A."/>
            <person name="Takaki Y."/>
            <person name="Nishi S."/>
            <person name="Hori S."/>
            <person name="Arai W."/>
            <person name="Tsubouchi T."/>
            <person name="Morono Y."/>
            <person name="Uchiyama I."/>
            <person name="Ito T."/>
            <person name="Fujiyama A."/>
            <person name="Inagaki F."/>
            <person name="Takami H."/>
        </authorList>
    </citation>
    <scope>NUCLEOTIDE SEQUENCE</scope>
    <source>
        <strain evidence="1">Expedition CK06-06</strain>
    </source>
</reference>
<name>X1HBK0_9ZZZZ</name>
<dbReference type="InterPro" id="IPR042302">
    <property type="entry name" value="E1_FCCH_sf"/>
</dbReference>
<feature type="non-terminal residue" evidence="1">
    <location>
        <position position="1"/>
    </location>
</feature>
<protein>
    <recommendedName>
        <fullName evidence="2">Ubiquitin-activating enzyme E1 FCCH domain-containing protein</fullName>
    </recommendedName>
</protein>
<proteinExistence type="predicted"/>
<sequence length="351" mass="38203">EDEVWCIVRRTKGDGTVIRCIEYMKPRDWGDDQKDCFFVDSGLTFDGGDPVNVTAISKADPCVVTAANTFSDGDQVKFYNVLGMSEVRNKVFTVSNPTTTNFELRDKLDTVDIDSTAFTTFITSITGDTTYKGELITNLTTAEIALLDVGMSITGTGIPSGTVITELYDTSFKMSNEATVNGTAVVITIQGTVAQVDNAFSGLDHLEGKMVSVLGDGTVHDDVVVSSGAVALTDYFNKAHIGLPYTSKLMPMKLEAQTQSGTARAKIKRIHSIIFSFYKSLGCTFGTDKGTEIIPFRKTTDTMGEAVPLFTGEKKQDDFPGGYELSGDIYVEQKQPLPLTVRSITPRLQLY</sequence>